<feature type="compositionally biased region" description="Basic and acidic residues" evidence="4">
    <location>
        <begin position="250"/>
        <end position="259"/>
    </location>
</feature>
<keyword evidence="8" id="KW-1185">Reference proteome</keyword>
<sequence>MVTFTAVLMAAAELSSLFSIIGVLVCFAVMAIFIISICRVQGGNVFGNSVVHFIPPPMAQVDFQKVPVPFSLELHKPKDASFADVQLKLRSEVSYALRSFWGVPSDHLHSLLLAPWSTFFMHMIEKPSIRAEVIDDVLRNDVTEENVCIKQVNLCPNSPPLSLGESPRKHYPLVVCMVRQDAPQHTDGSQVGALITIIHIKDSVCQIPSCILHQYLKQYSGQLTKLQVLYTQVSDSSPGGESKSTNSSDKVPRAEKVDETQEEEEIPEIPLEEACVICQTKRTTRALLPCRHVCVCDTCCGRLDNCPMCRARILAYFLIAPEDPASAHEEETTEILEPPSAWRRLHDAVMRMFVVQQQQ</sequence>
<keyword evidence="1 3" id="KW-0863">Zinc-finger</keyword>
<evidence type="ECO:0000259" key="6">
    <source>
        <dbReference type="PROSITE" id="PS50089"/>
    </source>
</evidence>
<dbReference type="InterPro" id="IPR042496">
    <property type="entry name" value="CGRF1"/>
</dbReference>
<dbReference type="GO" id="GO:0030308">
    <property type="term" value="P:negative regulation of cell growth"/>
    <property type="evidence" value="ECO:0007669"/>
    <property type="project" value="TreeGrafter"/>
</dbReference>
<organism evidence="7 8">
    <name type="scientific">Cherax quadricarinatus</name>
    <name type="common">Australian red claw crayfish</name>
    <dbReference type="NCBI Taxonomy" id="27406"/>
    <lineage>
        <taxon>Eukaryota</taxon>
        <taxon>Metazoa</taxon>
        <taxon>Ecdysozoa</taxon>
        <taxon>Arthropoda</taxon>
        <taxon>Crustacea</taxon>
        <taxon>Multicrustacea</taxon>
        <taxon>Malacostraca</taxon>
        <taxon>Eumalacostraca</taxon>
        <taxon>Eucarida</taxon>
        <taxon>Decapoda</taxon>
        <taxon>Pleocyemata</taxon>
        <taxon>Astacidea</taxon>
        <taxon>Parastacoidea</taxon>
        <taxon>Parastacidae</taxon>
        <taxon>Cherax</taxon>
    </lineage>
</organism>
<reference evidence="7 8" key="1">
    <citation type="journal article" date="2024" name="BMC Genomics">
        <title>Genome assembly of redclaw crayfish (Cherax quadricarinatus) provides insights into its immune adaptation and hypoxia tolerance.</title>
        <authorList>
            <person name="Liu Z."/>
            <person name="Zheng J."/>
            <person name="Li H."/>
            <person name="Fang K."/>
            <person name="Wang S."/>
            <person name="He J."/>
            <person name="Zhou D."/>
            <person name="Weng S."/>
            <person name="Chi M."/>
            <person name="Gu Z."/>
            <person name="He J."/>
            <person name="Li F."/>
            <person name="Wang M."/>
        </authorList>
    </citation>
    <scope>NUCLEOTIDE SEQUENCE [LARGE SCALE GENOMIC DNA]</scope>
    <source>
        <strain evidence="7">ZL_2023a</strain>
    </source>
</reference>
<dbReference type="AlphaFoldDB" id="A0AAW0WHZ7"/>
<evidence type="ECO:0000256" key="1">
    <source>
        <dbReference type="ARBA" id="ARBA00022771"/>
    </source>
</evidence>
<evidence type="ECO:0000313" key="7">
    <source>
        <dbReference type="EMBL" id="KAK8726925.1"/>
    </source>
</evidence>
<evidence type="ECO:0000256" key="4">
    <source>
        <dbReference type="SAM" id="MobiDB-lite"/>
    </source>
</evidence>
<dbReference type="Proteomes" id="UP001445076">
    <property type="component" value="Unassembled WGS sequence"/>
</dbReference>
<dbReference type="GO" id="GO:0008270">
    <property type="term" value="F:zinc ion binding"/>
    <property type="evidence" value="ECO:0007669"/>
    <property type="project" value="UniProtKB-KW"/>
</dbReference>
<dbReference type="Gene3D" id="3.30.40.10">
    <property type="entry name" value="Zinc/RING finger domain, C3HC4 (zinc finger)"/>
    <property type="match status" value="1"/>
</dbReference>
<evidence type="ECO:0000256" key="5">
    <source>
        <dbReference type="SAM" id="Phobius"/>
    </source>
</evidence>
<dbReference type="InterPro" id="IPR013083">
    <property type="entry name" value="Znf_RING/FYVE/PHD"/>
</dbReference>
<dbReference type="EMBL" id="JARKIK010000078">
    <property type="protein sequence ID" value="KAK8726925.1"/>
    <property type="molecule type" value="Genomic_DNA"/>
</dbReference>
<evidence type="ECO:0000313" key="8">
    <source>
        <dbReference type="Proteomes" id="UP001445076"/>
    </source>
</evidence>
<keyword evidence="5" id="KW-1133">Transmembrane helix</keyword>
<feature type="region of interest" description="Disordered" evidence="4">
    <location>
        <begin position="234"/>
        <end position="264"/>
    </location>
</feature>
<proteinExistence type="predicted"/>
<keyword evidence="5" id="KW-0812">Transmembrane</keyword>
<feature type="transmembrane region" description="Helical" evidence="5">
    <location>
        <begin position="17"/>
        <end position="38"/>
    </location>
</feature>
<dbReference type="PROSITE" id="PS50089">
    <property type="entry name" value="ZF_RING_2"/>
    <property type="match status" value="1"/>
</dbReference>
<evidence type="ECO:0000256" key="3">
    <source>
        <dbReference type="PROSITE-ProRule" id="PRU00175"/>
    </source>
</evidence>
<feature type="domain" description="RING-type" evidence="6">
    <location>
        <begin position="275"/>
        <end position="310"/>
    </location>
</feature>
<dbReference type="PANTHER" id="PTHR15379:SF2">
    <property type="entry name" value="CELL GROWTH REGULATOR WITH RING FINGER DOMAIN PROTEIN 1"/>
    <property type="match status" value="1"/>
</dbReference>
<protein>
    <recommendedName>
        <fullName evidence="6">RING-type domain-containing protein</fullName>
    </recommendedName>
</protein>
<keyword evidence="1 3" id="KW-0479">Metal-binding</keyword>
<gene>
    <name evidence="7" type="ORF">OTU49_010136</name>
</gene>
<dbReference type="InterPro" id="IPR001841">
    <property type="entry name" value="Znf_RING"/>
</dbReference>
<keyword evidence="5" id="KW-0472">Membrane</keyword>
<keyword evidence="2" id="KW-0862">Zinc</keyword>
<name>A0AAW0WHZ7_CHEQU</name>
<comment type="caution">
    <text evidence="7">The sequence shown here is derived from an EMBL/GenBank/DDBJ whole genome shotgun (WGS) entry which is preliminary data.</text>
</comment>
<dbReference type="PANTHER" id="PTHR15379">
    <property type="entry name" value="CELL GROWTH REGULATOR WITH RING FINGER DOMAIN PROTEIN 1"/>
    <property type="match status" value="1"/>
</dbReference>
<feature type="compositionally biased region" description="Polar residues" evidence="4">
    <location>
        <begin position="234"/>
        <end position="249"/>
    </location>
</feature>
<dbReference type="Pfam" id="PF13920">
    <property type="entry name" value="zf-C3HC4_3"/>
    <property type="match status" value="1"/>
</dbReference>
<evidence type="ECO:0000256" key="2">
    <source>
        <dbReference type="ARBA" id="ARBA00022833"/>
    </source>
</evidence>
<accession>A0AAW0WHZ7</accession>
<dbReference type="SUPFAM" id="SSF57850">
    <property type="entry name" value="RING/U-box"/>
    <property type="match status" value="1"/>
</dbReference>